<evidence type="ECO:0000259" key="1">
    <source>
        <dbReference type="Pfam" id="PF10469"/>
    </source>
</evidence>
<dbReference type="GO" id="GO:0005829">
    <property type="term" value="C:cytosol"/>
    <property type="evidence" value="ECO:0007669"/>
    <property type="project" value="TreeGrafter"/>
</dbReference>
<dbReference type="GO" id="GO:0034237">
    <property type="term" value="F:protein kinase A regulatory subunit binding"/>
    <property type="evidence" value="ECO:0007669"/>
    <property type="project" value="TreeGrafter"/>
</dbReference>
<dbReference type="InterPro" id="IPR019510">
    <property type="entry name" value="AKAP7-like_phosphoesterase"/>
</dbReference>
<gene>
    <name evidence="2" type="ORF">LARSCL_LOCUS18894</name>
</gene>
<keyword evidence="3" id="KW-1185">Reference proteome</keyword>
<dbReference type="GO" id="GO:0010738">
    <property type="term" value="P:regulation of protein kinase A signaling"/>
    <property type="evidence" value="ECO:0007669"/>
    <property type="project" value="TreeGrafter"/>
</dbReference>
<proteinExistence type="predicted"/>
<name>A0AAV2BFT1_9ARAC</name>
<dbReference type="EMBL" id="CAXIEN010000353">
    <property type="protein sequence ID" value="CAL1294755.1"/>
    <property type="molecule type" value="Genomic_DNA"/>
</dbReference>
<dbReference type="Pfam" id="PF10469">
    <property type="entry name" value="AKAP7_NLS"/>
    <property type="match status" value="1"/>
</dbReference>
<dbReference type="SUPFAM" id="SSF55144">
    <property type="entry name" value="LigT-like"/>
    <property type="match status" value="1"/>
</dbReference>
<accession>A0AAV2BFT1</accession>
<sequence>MEKKDKEEVPPNRRRQTPNYFVAVQISNHRIHENVKRVQRHIVQDRRLLDCMKETSTLHITLMVINISNEDTHERARRALNNVYDEYNEEMCKDPLQLEFSGLGRFGDRGSSYFLLSYGS</sequence>
<organism evidence="2 3">
    <name type="scientific">Larinioides sclopetarius</name>
    <dbReference type="NCBI Taxonomy" id="280406"/>
    <lineage>
        <taxon>Eukaryota</taxon>
        <taxon>Metazoa</taxon>
        <taxon>Ecdysozoa</taxon>
        <taxon>Arthropoda</taxon>
        <taxon>Chelicerata</taxon>
        <taxon>Arachnida</taxon>
        <taxon>Araneae</taxon>
        <taxon>Araneomorphae</taxon>
        <taxon>Entelegynae</taxon>
        <taxon>Araneoidea</taxon>
        <taxon>Araneidae</taxon>
        <taxon>Larinioides</taxon>
    </lineage>
</organism>
<reference evidence="2 3" key="1">
    <citation type="submission" date="2024-04" db="EMBL/GenBank/DDBJ databases">
        <authorList>
            <person name="Rising A."/>
            <person name="Reimegard J."/>
            <person name="Sonavane S."/>
            <person name="Akerstrom W."/>
            <person name="Nylinder S."/>
            <person name="Hedman E."/>
            <person name="Kallberg Y."/>
        </authorList>
    </citation>
    <scope>NUCLEOTIDE SEQUENCE [LARGE SCALE GENOMIC DNA]</scope>
</reference>
<dbReference type="Proteomes" id="UP001497382">
    <property type="component" value="Unassembled WGS sequence"/>
</dbReference>
<dbReference type="PANTHER" id="PTHR15934:SF2">
    <property type="entry name" value="A-KINASE ANCHOR PROTEIN 7-LIKE PHOSPHOESTERASE DOMAIN-CONTAINING PROTEIN"/>
    <property type="match status" value="1"/>
</dbReference>
<dbReference type="Gene3D" id="3.90.1140.10">
    <property type="entry name" value="Cyclic phosphodiesterase"/>
    <property type="match status" value="1"/>
</dbReference>
<evidence type="ECO:0000313" key="3">
    <source>
        <dbReference type="Proteomes" id="UP001497382"/>
    </source>
</evidence>
<feature type="domain" description="A-kinase anchor protein 7-like phosphoesterase" evidence="1">
    <location>
        <begin position="18"/>
        <end position="109"/>
    </location>
</feature>
<dbReference type="AlphaFoldDB" id="A0AAV2BFT1"/>
<evidence type="ECO:0000313" key="2">
    <source>
        <dbReference type="EMBL" id="CAL1294755.1"/>
    </source>
</evidence>
<comment type="caution">
    <text evidence="2">The sequence shown here is derived from an EMBL/GenBank/DDBJ whole genome shotgun (WGS) entry which is preliminary data.</text>
</comment>
<dbReference type="InterPro" id="IPR009097">
    <property type="entry name" value="Cyclic_Pdiesterase"/>
</dbReference>
<dbReference type="InterPro" id="IPR052641">
    <property type="entry name" value="AKAP7_isoform_gamma"/>
</dbReference>
<dbReference type="PANTHER" id="PTHR15934">
    <property type="entry name" value="RNA 2',3'-CYCLIC PHOSPHODIESTERASE"/>
    <property type="match status" value="1"/>
</dbReference>
<protein>
    <recommendedName>
        <fullName evidence="1">A-kinase anchor protein 7-like phosphoesterase domain-containing protein</fullName>
    </recommendedName>
</protein>